<evidence type="ECO:0000313" key="3">
    <source>
        <dbReference type="Proteomes" id="UP000059680"/>
    </source>
</evidence>
<sequence length="155" mass="16831">MPEHLVVDGLAMTTLASIQSFLIDTKQSTWQFGRNILDSSTAAAAAEIFHHREEATALGGEGRSQRRLQPPQVLEQQRIHGDRHRADAGPPPSRREQVPHRPSLENGWVDREQSPLPLRRPHFHPDHIRRLGGGGGGGGVEALVPAAAGCGAEEV</sequence>
<name>A0A0P0V2Y5_ORYSJ</name>
<evidence type="ECO:0000313" key="2">
    <source>
        <dbReference type="EMBL" id="BAS72310.1"/>
    </source>
</evidence>
<reference evidence="3" key="1">
    <citation type="journal article" date="2005" name="Nature">
        <title>The map-based sequence of the rice genome.</title>
        <authorList>
            <consortium name="International rice genome sequencing project (IRGSP)"/>
            <person name="Matsumoto T."/>
            <person name="Wu J."/>
            <person name="Kanamori H."/>
            <person name="Katayose Y."/>
            <person name="Fujisawa M."/>
            <person name="Namiki N."/>
            <person name="Mizuno H."/>
            <person name="Yamamoto K."/>
            <person name="Antonio B.A."/>
            <person name="Baba T."/>
            <person name="Sakata K."/>
            <person name="Nagamura Y."/>
            <person name="Aoki H."/>
            <person name="Arikawa K."/>
            <person name="Arita K."/>
            <person name="Bito T."/>
            <person name="Chiden Y."/>
            <person name="Fujitsuka N."/>
            <person name="Fukunaka R."/>
            <person name="Hamada M."/>
            <person name="Harada C."/>
            <person name="Hayashi A."/>
            <person name="Hijishita S."/>
            <person name="Honda M."/>
            <person name="Hosokawa S."/>
            <person name="Ichikawa Y."/>
            <person name="Idonuma A."/>
            <person name="Iijima M."/>
            <person name="Ikeda M."/>
            <person name="Ikeno M."/>
            <person name="Ito K."/>
            <person name="Ito S."/>
            <person name="Ito T."/>
            <person name="Ito Y."/>
            <person name="Ito Y."/>
            <person name="Iwabuchi A."/>
            <person name="Kamiya K."/>
            <person name="Karasawa W."/>
            <person name="Kurita K."/>
            <person name="Katagiri S."/>
            <person name="Kikuta A."/>
            <person name="Kobayashi H."/>
            <person name="Kobayashi N."/>
            <person name="Machita K."/>
            <person name="Maehara T."/>
            <person name="Masukawa M."/>
            <person name="Mizubayashi T."/>
            <person name="Mukai Y."/>
            <person name="Nagasaki H."/>
            <person name="Nagata Y."/>
            <person name="Naito S."/>
            <person name="Nakashima M."/>
            <person name="Nakama Y."/>
            <person name="Nakamichi Y."/>
            <person name="Nakamura M."/>
            <person name="Meguro A."/>
            <person name="Negishi M."/>
            <person name="Ohta I."/>
            <person name="Ohta T."/>
            <person name="Okamoto M."/>
            <person name="Ono N."/>
            <person name="Saji S."/>
            <person name="Sakaguchi M."/>
            <person name="Sakai K."/>
            <person name="Shibata M."/>
            <person name="Shimokawa T."/>
            <person name="Song J."/>
            <person name="Takazaki Y."/>
            <person name="Terasawa K."/>
            <person name="Tsugane M."/>
            <person name="Tsuji K."/>
            <person name="Ueda S."/>
            <person name="Waki K."/>
            <person name="Yamagata H."/>
            <person name="Yamamoto M."/>
            <person name="Yamamoto S."/>
            <person name="Yamane H."/>
            <person name="Yoshiki S."/>
            <person name="Yoshihara R."/>
            <person name="Yukawa K."/>
            <person name="Zhong H."/>
            <person name="Yano M."/>
            <person name="Yuan Q."/>
            <person name="Ouyang S."/>
            <person name="Liu J."/>
            <person name="Jones K.M."/>
            <person name="Gansberger K."/>
            <person name="Moffat K."/>
            <person name="Hill J."/>
            <person name="Bera J."/>
            <person name="Fadrosh D."/>
            <person name="Jin S."/>
            <person name="Johri S."/>
            <person name="Kim M."/>
            <person name="Overton L."/>
            <person name="Reardon M."/>
            <person name="Tsitrin T."/>
            <person name="Vuong H."/>
            <person name="Weaver B."/>
            <person name="Ciecko A."/>
            <person name="Tallon L."/>
            <person name="Jackson J."/>
            <person name="Pai G."/>
            <person name="Aken S.V."/>
            <person name="Utterback T."/>
            <person name="Reidmuller S."/>
            <person name="Feldblyum T."/>
            <person name="Hsiao J."/>
            <person name="Zismann V."/>
            <person name="Iobst S."/>
            <person name="de Vazeille A.R."/>
            <person name="Buell C.R."/>
            <person name="Ying K."/>
            <person name="Li Y."/>
            <person name="Lu T."/>
            <person name="Huang Y."/>
            <person name="Zhao Q."/>
            <person name="Feng Q."/>
            <person name="Zhang L."/>
            <person name="Zhu J."/>
            <person name="Weng Q."/>
            <person name="Mu J."/>
            <person name="Lu Y."/>
            <person name="Fan D."/>
            <person name="Liu Y."/>
            <person name="Guan J."/>
            <person name="Zhang Y."/>
            <person name="Yu S."/>
            <person name="Liu X."/>
            <person name="Zhang Y."/>
            <person name="Hong G."/>
            <person name="Han B."/>
            <person name="Choisne N."/>
            <person name="Demange N."/>
            <person name="Orjeda G."/>
            <person name="Samain S."/>
            <person name="Cattolico L."/>
            <person name="Pelletier E."/>
            <person name="Couloux A."/>
            <person name="Segurens B."/>
            <person name="Wincker P."/>
            <person name="D'Hont A."/>
            <person name="Scarpelli C."/>
            <person name="Weissenbach J."/>
            <person name="Salanoubat M."/>
            <person name="Quetier F."/>
            <person name="Yu Y."/>
            <person name="Kim H.R."/>
            <person name="Rambo T."/>
            <person name="Currie J."/>
            <person name="Collura K."/>
            <person name="Luo M."/>
            <person name="Yang T."/>
            <person name="Ammiraju J.S.S."/>
            <person name="Engler F."/>
            <person name="Soderlund C."/>
            <person name="Wing R.A."/>
            <person name="Palmer L.E."/>
            <person name="de la Bastide M."/>
            <person name="Spiegel L."/>
            <person name="Nascimento L."/>
            <person name="Zutavern T."/>
            <person name="O'Shaughnessy A."/>
            <person name="Dike S."/>
            <person name="Dedhia N."/>
            <person name="Preston R."/>
            <person name="Balija V."/>
            <person name="McCombie W.R."/>
            <person name="Chow T."/>
            <person name="Chen H."/>
            <person name="Chung M."/>
            <person name="Chen C."/>
            <person name="Shaw J."/>
            <person name="Wu H."/>
            <person name="Hsiao K."/>
            <person name="Chao Y."/>
            <person name="Chu M."/>
            <person name="Cheng C."/>
            <person name="Hour A."/>
            <person name="Lee P."/>
            <person name="Lin S."/>
            <person name="Lin Y."/>
            <person name="Liou J."/>
            <person name="Liu S."/>
            <person name="Hsing Y."/>
            <person name="Raghuvanshi S."/>
            <person name="Mohanty A."/>
            <person name="Bharti A.K."/>
            <person name="Gaur A."/>
            <person name="Gupta V."/>
            <person name="Kumar D."/>
            <person name="Ravi V."/>
            <person name="Vij S."/>
            <person name="Kapur A."/>
            <person name="Khurana P."/>
            <person name="Khurana P."/>
            <person name="Khurana J.P."/>
            <person name="Tyagi A.K."/>
            <person name="Gaikwad K."/>
            <person name="Singh A."/>
            <person name="Dalal V."/>
            <person name="Srivastava S."/>
            <person name="Dixit A."/>
            <person name="Pal A.K."/>
            <person name="Ghazi I.A."/>
            <person name="Yadav M."/>
            <person name="Pandit A."/>
            <person name="Bhargava A."/>
            <person name="Sureshbabu K."/>
            <person name="Batra K."/>
            <person name="Sharma T.R."/>
            <person name="Mohapatra T."/>
            <person name="Singh N.K."/>
            <person name="Messing J."/>
            <person name="Nelson A.B."/>
            <person name="Fuks G."/>
            <person name="Kavchok S."/>
            <person name="Keizer G."/>
            <person name="Linton E."/>
            <person name="Llaca V."/>
            <person name="Song R."/>
            <person name="Tanyolac B."/>
            <person name="Young S."/>
            <person name="Ho-Il K."/>
            <person name="Hahn J.H."/>
            <person name="Sangsakoo G."/>
            <person name="Vanavichit A."/>
            <person name="de Mattos Luiz.A.T."/>
            <person name="Zimmer P.D."/>
            <person name="Malone G."/>
            <person name="Dellagostin O."/>
            <person name="de Oliveira A.C."/>
            <person name="Bevan M."/>
            <person name="Bancroft I."/>
            <person name="Minx P."/>
            <person name="Cordum H."/>
            <person name="Wilson R."/>
            <person name="Cheng Z."/>
            <person name="Jin W."/>
            <person name="Jiang J."/>
            <person name="Leong S.A."/>
            <person name="Iwama H."/>
            <person name="Gojobori T."/>
            <person name="Itoh T."/>
            <person name="Niimura Y."/>
            <person name="Fujii Y."/>
            <person name="Habara T."/>
            <person name="Sakai H."/>
            <person name="Sato Y."/>
            <person name="Wilson G."/>
            <person name="Kumar K."/>
            <person name="McCouch S."/>
            <person name="Juretic N."/>
            <person name="Hoen D."/>
            <person name="Wright S."/>
            <person name="Bruskiewich R."/>
            <person name="Bureau T."/>
            <person name="Miyao A."/>
            <person name="Hirochika H."/>
            <person name="Nishikawa T."/>
            <person name="Kadowaki K."/>
            <person name="Sugiura M."/>
            <person name="Burr B."/>
            <person name="Sasaki T."/>
        </authorList>
    </citation>
    <scope>NUCLEOTIDE SEQUENCE [LARGE SCALE GENOMIC DNA]</scope>
    <source>
        <strain evidence="3">cv. Nipponbare</strain>
    </source>
</reference>
<keyword evidence="3" id="KW-1185">Reference proteome</keyword>
<feature type="region of interest" description="Disordered" evidence="1">
    <location>
        <begin position="54"/>
        <end position="136"/>
    </location>
</feature>
<dbReference type="Proteomes" id="UP000059680">
    <property type="component" value="Chromosome 1"/>
</dbReference>
<proteinExistence type="predicted"/>
<reference evidence="2 3" key="3">
    <citation type="journal article" date="2013" name="Rice">
        <title>Improvement of the Oryza sativa Nipponbare reference genome using next generation sequence and optical map data.</title>
        <authorList>
            <person name="Kawahara Y."/>
            <person name="de la Bastide M."/>
            <person name="Hamilton J.P."/>
            <person name="Kanamori H."/>
            <person name="McCombie W.R."/>
            <person name="Ouyang S."/>
            <person name="Schwartz D.C."/>
            <person name="Tanaka T."/>
            <person name="Wu J."/>
            <person name="Zhou S."/>
            <person name="Childs K.L."/>
            <person name="Davidson R.M."/>
            <person name="Lin H."/>
            <person name="Quesada-Ocampo L."/>
            <person name="Vaillancourt B."/>
            <person name="Sakai H."/>
            <person name="Lee S.S."/>
            <person name="Kim J."/>
            <person name="Numa H."/>
            <person name="Itoh T."/>
            <person name="Buell C.R."/>
            <person name="Matsumoto T."/>
        </authorList>
    </citation>
    <scope>NUCLEOTIDE SEQUENCE [LARGE SCALE GENOMIC DNA]</scope>
    <source>
        <strain evidence="3">cv. Nipponbare</strain>
    </source>
</reference>
<protein>
    <submittedName>
        <fullName evidence="2">Os01g0499800 protein</fullName>
    </submittedName>
</protein>
<dbReference type="EMBL" id="AP014957">
    <property type="protein sequence ID" value="BAS72310.1"/>
    <property type="molecule type" value="Genomic_DNA"/>
</dbReference>
<feature type="compositionally biased region" description="Basic and acidic residues" evidence="1">
    <location>
        <begin position="77"/>
        <end position="113"/>
    </location>
</feature>
<gene>
    <name evidence="2" type="ordered locus">Os01g0499800</name>
    <name evidence="2" type="ORF">OSNPB_010499800</name>
</gene>
<organism evidence="2 3">
    <name type="scientific">Oryza sativa subsp. japonica</name>
    <name type="common">Rice</name>
    <dbReference type="NCBI Taxonomy" id="39947"/>
    <lineage>
        <taxon>Eukaryota</taxon>
        <taxon>Viridiplantae</taxon>
        <taxon>Streptophyta</taxon>
        <taxon>Embryophyta</taxon>
        <taxon>Tracheophyta</taxon>
        <taxon>Spermatophyta</taxon>
        <taxon>Magnoliopsida</taxon>
        <taxon>Liliopsida</taxon>
        <taxon>Poales</taxon>
        <taxon>Poaceae</taxon>
        <taxon>BOP clade</taxon>
        <taxon>Oryzoideae</taxon>
        <taxon>Oryzeae</taxon>
        <taxon>Oryzinae</taxon>
        <taxon>Oryza</taxon>
        <taxon>Oryza sativa</taxon>
    </lineage>
</organism>
<dbReference type="AlphaFoldDB" id="A0A0P0V2Y5"/>
<reference evidence="2 3" key="2">
    <citation type="journal article" date="2013" name="Plant Cell Physiol.">
        <title>Rice Annotation Project Database (RAP-DB): an integrative and interactive database for rice genomics.</title>
        <authorList>
            <person name="Sakai H."/>
            <person name="Lee S.S."/>
            <person name="Tanaka T."/>
            <person name="Numa H."/>
            <person name="Kim J."/>
            <person name="Kawahara Y."/>
            <person name="Wakimoto H."/>
            <person name="Yang C.C."/>
            <person name="Iwamoto M."/>
            <person name="Abe T."/>
            <person name="Yamada Y."/>
            <person name="Muto A."/>
            <person name="Inokuchi H."/>
            <person name="Ikemura T."/>
            <person name="Matsumoto T."/>
            <person name="Sasaki T."/>
            <person name="Itoh T."/>
        </authorList>
    </citation>
    <scope>NUCLEOTIDE SEQUENCE [LARGE SCALE GENOMIC DNA]</scope>
    <source>
        <strain evidence="3">cv. Nipponbare</strain>
    </source>
</reference>
<accession>A0A0P0V2Y5</accession>
<dbReference type="PaxDb" id="39947-A0A0P0V2Y5"/>
<evidence type="ECO:0000256" key="1">
    <source>
        <dbReference type="SAM" id="MobiDB-lite"/>
    </source>
</evidence>
<dbReference type="InParanoid" id="A0A0P0V2Y5"/>